<feature type="compositionally biased region" description="Basic and acidic residues" evidence="12">
    <location>
        <begin position="435"/>
        <end position="445"/>
    </location>
</feature>
<proteinExistence type="inferred from homology"/>
<name>A0A5S6QXR6_TRIMR</name>
<feature type="compositionally biased region" description="Polar residues" evidence="12">
    <location>
        <begin position="687"/>
        <end position="705"/>
    </location>
</feature>
<feature type="region of interest" description="Disordered" evidence="12">
    <location>
        <begin position="435"/>
        <end position="457"/>
    </location>
</feature>
<feature type="compositionally biased region" description="Basic residues" evidence="12">
    <location>
        <begin position="528"/>
        <end position="538"/>
    </location>
</feature>
<dbReference type="GO" id="GO:0005576">
    <property type="term" value="C:extracellular region"/>
    <property type="evidence" value="ECO:0007669"/>
    <property type="project" value="TreeGrafter"/>
</dbReference>
<reference evidence="14" key="1">
    <citation type="submission" date="2019-12" db="UniProtKB">
        <authorList>
            <consortium name="WormBaseParasite"/>
        </authorList>
    </citation>
    <scope>IDENTIFICATION</scope>
</reference>
<evidence type="ECO:0000256" key="9">
    <source>
        <dbReference type="ARBA" id="ARBA00023207"/>
    </source>
</evidence>
<dbReference type="STRING" id="70415.A0A5S6QXR6"/>
<feature type="compositionally biased region" description="Basic and acidic residues" evidence="12">
    <location>
        <begin position="763"/>
        <end position="776"/>
    </location>
</feature>
<keyword evidence="9" id="KW-0357">Heparan sulfate</keyword>
<evidence type="ECO:0000256" key="5">
    <source>
        <dbReference type="ARBA" id="ARBA00022729"/>
    </source>
</evidence>
<keyword evidence="7" id="KW-0472">Membrane</keyword>
<evidence type="ECO:0000256" key="11">
    <source>
        <dbReference type="RuleBase" id="RU003518"/>
    </source>
</evidence>
<evidence type="ECO:0000256" key="7">
    <source>
        <dbReference type="ARBA" id="ARBA00023136"/>
    </source>
</evidence>
<keyword evidence="8" id="KW-0325">Glycoprotein</keyword>
<evidence type="ECO:0000256" key="6">
    <source>
        <dbReference type="ARBA" id="ARBA00022974"/>
    </source>
</evidence>
<dbReference type="PANTHER" id="PTHR10822:SF29">
    <property type="entry name" value="DIVISION ABNORMALLY DELAYED PROTEIN"/>
    <property type="match status" value="1"/>
</dbReference>
<dbReference type="GO" id="GO:0016477">
    <property type="term" value="P:cell migration"/>
    <property type="evidence" value="ECO:0007669"/>
    <property type="project" value="TreeGrafter"/>
</dbReference>
<dbReference type="Proteomes" id="UP000046395">
    <property type="component" value="Unassembled WGS sequence"/>
</dbReference>
<evidence type="ECO:0000313" key="14">
    <source>
        <dbReference type="WBParaSite" id="TMUE_3000011682.1"/>
    </source>
</evidence>
<accession>A0A5S6QXR6</accession>
<dbReference type="GO" id="GO:0098552">
    <property type="term" value="C:side of membrane"/>
    <property type="evidence" value="ECO:0007669"/>
    <property type="project" value="UniProtKB-KW"/>
</dbReference>
<dbReference type="WBParaSite" id="TMUE_3000011682.1">
    <property type="protein sequence ID" value="TMUE_3000011682.1"/>
    <property type="gene ID" value="WBGene00288999"/>
</dbReference>
<keyword evidence="3" id="KW-1003">Cell membrane</keyword>
<keyword evidence="10" id="KW-0449">Lipoprotein</keyword>
<feature type="region of interest" description="Disordered" evidence="12">
    <location>
        <begin position="521"/>
        <end position="546"/>
    </location>
</feature>
<comment type="similarity">
    <text evidence="2 11">Belongs to the glypican family.</text>
</comment>
<dbReference type="GO" id="GO:0090263">
    <property type="term" value="P:positive regulation of canonical Wnt signaling pathway"/>
    <property type="evidence" value="ECO:0007669"/>
    <property type="project" value="TreeGrafter"/>
</dbReference>
<feature type="region of interest" description="Disordered" evidence="12">
    <location>
        <begin position="687"/>
        <end position="710"/>
    </location>
</feature>
<feature type="compositionally biased region" description="Polar residues" evidence="12">
    <location>
        <begin position="807"/>
        <end position="818"/>
    </location>
</feature>
<comment type="subcellular location">
    <subcellularLocation>
        <location evidence="1">Cell membrane</location>
        <topology evidence="1">Lipid-anchor</topology>
        <topology evidence="1">GPI-anchor</topology>
    </subcellularLocation>
</comment>
<dbReference type="Pfam" id="PF01153">
    <property type="entry name" value="Glypican"/>
    <property type="match status" value="1"/>
</dbReference>
<evidence type="ECO:0000256" key="1">
    <source>
        <dbReference type="ARBA" id="ARBA00004609"/>
    </source>
</evidence>
<evidence type="ECO:0000256" key="10">
    <source>
        <dbReference type="ARBA" id="ARBA00023288"/>
    </source>
</evidence>
<evidence type="ECO:0000256" key="3">
    <source>
        <dbReference type="ARBA" id="ARBA00022475"/>
    </source>
</evidence>
<dbReference type="GO" id="GO:0009986">
    <property type="term" value="C:cell surface"/>
    <property type="evidence" value="ECO:0007669"/>
    <property type="project" value="TreeGrafter"/>
</dbReference>
<sequence>MEGLDDAQHAHDPRLVNLCGEDSCCSAPRMLSLIGQMKARLVDWIEKVNMPLKNFLTEQRSSINDRVNYLLKTMVQRMHQMFEENFSQISKPIAPHLDIFARQLQLLLTVRSQATVAISARHGRGSRQDWKFRSEPTGGNAKLRRAVERFFSGIFPPVYACIINADCPRGYKLNANYSKCVRDAALKIEPFGDVPTRAGILLKEAAEDLQYIRFFIEEAIDIVKQIQALWQRWALEPVDPLQAVRPRGCIFQLVQLHACPLCLRDGSEKLETTFHAPLHKSWNEAMHVLHRFVISNLRRRRTTLEDALIGPQGIIASIKDAIENDAVTAGPSISIRLFDECGPFKTENLMEWVEKKNPPAEAVKLLSLLSLKPSSSRLLKVRSADALDLNRYVQKATQNMSKFFNDWLQRIPEMICKLPTAAAAQGQKCLKIREETSGQKIDERQASPNGRQAEADAREFPLAVPLGPGAIRTAEKLAALKVHHAKAEDATRSDHNHLWTIKKGANATAMPANLSQFKIAGFGPPTKQKFRRTTKSGKKSPGFPAGLAHREYNVTQLPVAWRQSVETRSSRVRRGAPNRCAAQYAGVRFYHLSVGPLDNEHRVSDKDRVALILESLTALPLPVVYNLSTSPFASCIRRVGGGHQSTATTVMRGACFLLLICYVGAFPDNSQSTTNETTMATVSTEMPVLSTATPYGSSPRTSQEPRTTDIADEEQLQAEEDDQDGEELPTEMINAGVSPRPVPPLSSADLEEKLRRLTETMEKIQRGDDFDHDAKAKSQTAAWQPKIFEQSGNRPPWDQSDDEDEQMQGSGSGETDVSPTMDDKDALGGAVKVTHSSDQQWTTAGRSPPDGSQRKPADITTPKTGGTDSSYSATGTRRFVATFLCTVAIYRWFVLS</sequence>
<dbReference type="InterPro" id="IPR001863">
    <property type="entry name" value="Glypican"/>
</dbReference>
<dbReference type="AlphaFoldDB" id="A0A5S6QXR6"/>
<dbReference type="PANTHER" id="PTHR10822">
    <property type="entry name" value="GLYPICAN"/>
    <property type="match status" value="1"/>
</dbReference>
<keyword evidence="6" id="KW-0654">Proteoglycan</keyword>
<organism evidence="13 14">
    <name type="scientific">Trichuris muris</name>
    <name type="common">Mouse whipworm</name>
    <dbReference type="NCBI Taxonomy" id="70415"/>
    <lineage>
        <taxon>Eukaryota</taxon>
        <taxon>Metazoa</taxon>
        <taxon>Ecdysozoa</taxon>
        <taxon>Nematoda</taxon>
        <taxon>Enoplea</taxon>
        <taxon>Dorylaimia</taxon>
        <taxon>Trichinellida</taxon>
        <taxon>Trichuridae</taxon>
        <taxon>Trichuris</taxon>
    </lineage>
</organism>
<protein>
    <submittedName>
        <fullName evidence="14">Uncharacterized protein</fullName>
    </submittedName>
</protein>
<feature type="region of interest" description="Disordered" evidence="12">
    <location>
        <begin position="763"/>
        <end position="873"/>
    </location>
</feature>
<evidence type="ECO:0000256" key="8">
    <source>
        <dbReference type="ARBA" id="ARBA00023180"/>
    </source>
</evidence>
<keyword evidence="5" id="KW-0732">Signal</keyword>
<evidence type="ECO:0000256" key="12">
    <source>
        <dbReference type="SAM" id="MobiDB-lite"/>
    </source>
</evidence>
<evidence type="ECO:0000313" key="13">
    <source>
        <dbReference type="Proteomes" id="UP000046395"/>
    </source>
</evidence>
<keyword evidence="13" id="KW-1185">Reference proteome</keyword>
<evidence type="ECO:0000256" key="2">
    <source>
        <dbReference type="ARBA" id="ARBA00010260"/>
    </source>
</evidence>
<feature type="compositionally biased region" description="Polar residues" evidence="12">
    <location>
        <begin position="834"/>
        <end position="845"/>
    </location>
</feature>
<feature type="compositionally biased region" description="Polar residues" evidence="12">
    <location>
        <begin position="861"/>
        <end position="873"/>
    </location>
</feature>
<dbReference type="GO" id="GO:0005886">
    <property type="term" value="C:plasma membrane"/>
    <property type="evidence" value="ECO:0007669"/>
    <property type="project" value="UniProtKB-SubCell"/>
</dbReference>
<dbReference type="GO" id="GO:1905475">
    <property type="term" value="P:regulation of protein localization to membrane"/>
    <property type="evidence" value="ECO:0007669"/>
    <property type="project" value="TreeGrafter"/>
</dbReference>
<keyword evidence="4" id="KW-0336">GPI-anchor</keyword>
<evidence type="ECO:0000256" key="4">
    <source>
        <dbReference type="ARBA" id="ARBA00022622"/>
    </source>
</evidence>